<dbReference type="GO" id="GO:0032259">
    <property type="term" value="P:methylation"/>
    <property type="evidence" value="ECO:0007669"/>
    <property type="project" value="UniProtKB-KW"/>
</dbReference>
<gene>
    <name evidence="5" type="ORF">g.68245</name>
</gene>
<keyword evidence="3" id="KW-0949">S-adenosyl-L-methionine</keyword>
<sequence length="467" mass="48387">MTQSCLRTASLSLSPLRPARRCISGNAHLTEDPGMPAPSTSPGALLSSWVVLRGGSVHSALHVRTSPTAGLGLGVSSAVSPGTILVRLPLAAQLGAGGAADSDLQTLLDRVPAELWGARLGLHALRERAVGEGAGAFWPYIAALPSAFPGVPLFFPGEAVEALQYPPILQQINKRSRWLVSFAREHLAAPRPAFAHASIDMGGLAWAWAAASSRAFRAQRGAAPVLLPLIDLANHTFDGPTAKVEGSADATCLVAARQLRAGEEVSLNYGPLSNDDLFLDYGFIVPGNPHDDVQLQFDLSLIEAARALVGLAALEGLAPAARAALEALGLAGAPGLSAAVAVRRARAGGQGPCDARLLAGLRAVSAQPAELEGLTLRALGDWASPLSLVSEAKALRTLTGLCAISLSHFPTTAEEDAEVLRKGGMSGPMALAVQFRLEKKRILDAGIKACAARIRVSGFVAARCCLD</sequence>
<proteinExistence type="predicted"/>
<dbReference type="PANTHER" id="PTHR13271">
    <property type="entry name" value="UNCHARACTERIZED PUTATIVE METHYLTRANSFERASE"/>
    <property type="match status" value="1"/>
</dbReference>
<dbReference type="InterPro" id="IPR050600">
    <property type="entry name" value="SETD3_SETD6_MTase"/>
</dbReference>
<evidence type="ECO:0000256" key="3">
    <source>
        <dbReference type="ARBA" id="ARBA00022691"/>
    </source>
</evidence>
<organism evidence="5">
    <name type="scientific">Auxenochlorella protothecoides</name>
    <name type="common">Green microalga</name>
    <name type="synonym">Chlorella protothecoides</name>
    <dbReference type="NCBI Taxonomy" id="3075"/>
    <lineage>
        <taxon>Eukaryota</taxon>
        <taxon>Viridiplantae</taxon>
        <taxon>Chlorophyta</taxon>
        <taxon>core chlorophytes</taxon>
        <taxon>Trebouxiophyceae</taxon>
        <taxon>Chlorellales</taxon>
        <taxon>Chlorellaceae</taxon>
        <taxon>Auxenochlorella</taxon>
    </lineage>
</organism>
<reference evidence="5" key="1">
    <citation type="submission" date="2015-08" db="EMBL/GenBank/DDBJ databases">
        <authorList>
            <person name="Babu N.S."/>
            <person name="Beckwith C.J."/>
            <person name="Beseler K.G."/>
            <person name="Brison A."/>
            <person name="Carone J.V."/>
            <person name="Caskin T.P."/>
            <person name="Diamond M."/>
            <person name="Durham M.E."/>
            <person name="Foxe J.M."/>
            <person name="Go M."/>
            <person name="Henderson B.A."/>
            <person name="Jones I.B."/>
            <person name="McGettigan J.A."/>
            <person name="Micheletti S.J."/>
            <person name="Nasrallah M.E."/>
            <person name="Ortiz D."/>
            <person name="Piller C.R."/>
            <person name="Privatt S.R."/>
            <person name="Schneider S.L."/>
            <person name="Sharp S."/>
            <person name="Smith T.C."/>
            <person name="Stanton J.D."/>
            <person name="Ullery H.E."/>
            <person name="Wilson R.J."/>
            <person name="Serrano M.G."/>
            <person name="Buck G."/>
            <person name="Lee V."/>
            <person name="Wang Y."/>
            <person name="Carvalho R."/>
            <person name="Voegtly L."/>
            <person name="Shi R."/>
            <person name="Duckworth R."/>
            <person name="Johnson A."/>
            <person name="Loviza R."/>
            <person name="Walstead R."/>
            <person name="Shah Z."/>
            <person name="Kiflezghi M."/>
            <person name="Wade K."/>
            <person name="Ball S.L."/>
            <person name="Bradley K.W."/>
            <person name="Asai D.J."/>
            <person name="Bowman C.A."/>
            <person name="Russell D.A."/>
            <person name="Pope W.H."/>
            <person name="Jacobs-Sera D."/>
            <person name="Hendrix R.W."/>
            <person name="Hatfull G.F."/>
        </authorList>
    </citation>
    <scope>NUCLEOTIDE SEQUENCE</scope>
</reference>
<keyword evidence="1" id="KW-0489">Methyltransferase</keyword>
<name>A0A1D2A4K0_AUXPR</name>
<evidence type="ECO:0000256" key="1">
    <source>
        <dbReference type="ARBA" id="ARBA00022603"/>
    </source>
</evidence>
<evidence type="ECO:0000259" key="4">
    <source>
        <dbReference type="Pfam" id="PF09273"/>
    </source>
</evidence>
<evidence type="ECO:0000313" key="5">
    <source>
        <dbReference type="EMBL" id="JAT74110.1"/>
    </source>
</evidence>
<dbReference type="Gene3D" id="3.90.1420.10">
    <property type="entry name" value="Rubisco LSMT, substrate-binding domain"/>
    <property type="match status" value="1"/>
</dbReference>
<dbReference type="CDD" id="cd10527">
    <property type="entry name" value="SET_LSMT"/>
    <property type="match status" value="1"/>
</dbReference>
<dbReference type="InterPro" id="IPR036464">
    <property type="entry name" value="Rubisco_LSMT_subst-bd_sf"/>
</dbReference>
<dbReference type="SUPFAM" id="SSF82199">
    <property type="entry name" value="SET domain"/>
    <property type="match status" value="1"/>
</dbReference>
<dbReference type="PANTHER" id="PTHR13271:SF116">
    <property type="entry name" value="F21J9.27"/>
    <property type="match status" value="1"/>
</dbReference>
<dbReference type="InterPro" id="IPR015353">
    <property type="entry name" value="Rubisco_LSMT_subst-bd"/>
</dbReference>
<dbReference type="AlphaFoldDB" id="A0A1D2A4K0"/>
<dbReference type="Pfam" id="PF09273">
    <property type="entry name" value="Rubis-subs-bind"/>
    <property type="match status" value="1"/>
</dbReference>
<dbReference type="SUPFAM" id="SSF81822">
    <property type="entry name" value="RuBisCo LSMT C-terminal, substrate-binding domain"/>
    <property type="match status" value="1"/>
</dbReference>
<keyword evidence="2" id="KW-0808">Transferase</keyword>
<protein>
    <recommendedName>
        <fullName evidence="4">Rubisco LSMT substrate-binding domain-containing protein</fullName>
    </recommendedName>
</protein>
<feature type="domain" description="Rubisco LSMT substrate-binding" evidence="4">
    <location>
        <begin position="345"/>
        <end position="443"/>
    </location>
</feature>
<accession>A0A1D2A4K0</accession>
<evidence type="ECO:0000256" key="2">
    <source>
        <dbReference type="ARBA" id="ARBA00022679"/>
    </source>
</evidence>
<dbReference type="InterPro" id="IPR046341">
    <property type="entry name" value="SET_dom_sf"/>
</dbReference>
<dbReference type="GO" id="GO:0016279">
    <property type="term" value="F:protein-lysine N-methyltransferase activity"/>
    <property type="evidence" value="ECO:0007669"/>
    <property type="project" value="TreeGrafter"/>
</dbReference>
<dbReference type="Gene3D" id="3.90.1410.10">
    <property type="entry name" value="set domain protein methyltransferase, domain 1"/>
    <property type="match status" value="1"/>
</dbReference>
<dbReference type="EMBL" id="GDKF01004512">
    <property type="protein sequence ID" value="JAT74110.1"/>
    <property type="molecule type" value="Transcribed_RNA"/>
</dbReference>